<name>A0A087GDM8_ARAAL</name>
<dbReference type="eggNOG" id="KOG1075">
    <property type="taxonomic scope" value="Eukaryota"/>
</dbReference>
<organism evidence="1 2">
    <name type="scientific">Arabis alpina</name>
    <name type="common">Alpine rock-cress</name>
    <dbReference type="NCBI Taxonomy" id="50452"/>
    <lineage>
        <taxon>Eukaryota</taxon>
        <taxon>Viridiplantae</taxon>
        <taxon>Streptophyta</taxon>
        <taxon>Embryophyta</taxon>
        <taxon>Tracheophyta</taxon>
        <taxon>Spermatophyta</taxon>
        <taxon>Magnoliopsida</taxon>
        <taxon>eudicotyledons</taxon>
        <taxon>Gunneridae</taxon>
        <taxon>Pentapetalae</taxon>
        <taxon>rosids</taxon>
        <taxon>malvids</taxon>
        <taxon>Brassicales</taxon>
        <taxon>Brassicaceae</taxon>
        <taxon>Arabideae</taxon>
        <taxon>Arabis</taxon>
    </lineage>
</organism>
<protein>
    <submittedName>
        <fullName evidence="1">Uncharacterized protein</fullName>
    </submittedName>
</protein>
<dbReference type="Gramene" id="KFK27980">
    <property type="protein sequence ID" value="KFK27980"/>
    <property type="gene ID" value="AALP_AA8G456200"/>
</dbReference>
<dbReference type="OMA" id="WAYNDNG"/>
<dbReference type="EMBL" id="CM002876">
    <property type="protein sequence ID" value="KFK27980.1"/>
    <property type="molecule type" value="Genomic_DNA"/>
</dbReference>
<dbReference type="OrthoDB" id="1107273at2759"/>
<evidence type="ECO:0000313" key="2">
    <source>
        <dbReference type="Proteomes" id="UP000029120"/>
    </source>
</evidence>
<reference evidence="2" key="1">
    <citation type="journal article" date="2015" name="Nat. Plants">
        <title>Genome expansion of Arabis alpina linked with retrotransposition and reduced symmetric DNA methylation.</title>
        <authorList>
            <person name="Willing E.M."/>
            <person name="Rawat V."/>
            <person name="Mandakova T."/>
            <person name="Maumus F."/>
            <person name="James G.V."/>
            <person name="Nordstroem K.J."/>
            <person name="Becker C."/>
            <person name="Warthmann N."/>
            <person name="Chica C."/>
            <person name="Szarzynska B."/>
            <person name="Zytnicki M."/>
            <person name="Albani M.C."/>
            <person name="Kiefer C."/>
            <person name="Bergonzi S."/>
            <person name="Castaings L."/>
            <person name="Mateos J.L."/>
            <person name="Berns M.C."/>
            <person name="Bujdoso N."/>
            <person name="Piofczyk T."/>
            <person name="de Lorenzo L."/>
            <person name="Barrero-Sicilia C."/>
            <person name="Mateos I."/>
            <person name="Piednoel M."/>
            <person name="Hagmann J."/>
            <person name="Chen-Min-Tao R."/>
            <person name="Iglesias-Fernandez R."/>
            <person name="Schuster S.C."/>
            <person name="Alonso-Blanco C."/>
            <person name="Roudier F."/>
            <person name="Carbonero P."/>
            <person name="Paz-Ares J."/>
            <person name="Davis S.J."/>
            <person name="Pecinka A."/>
            <person name="Quesneville H."/>
            <person name="Colot V."/>
            <person name="Lysak M.A."/>
            <person name="Weigel D."/>
            <person name="Coupland G."/>
            <person name="Schneeberger K."/>
        </authorList>
    </citation>
    <scope>NUCLEOTIDE SEQUENCE [LARGE SCALE GENOMIC DNA]</scope>
    <source>
        <strain evidence="2">cv. Pajares</strain>
    </source>
</reference>
<dbReference type="Proteomes" id="UP000029120">
    <property type="component" value="Chromosome 8"/>
</dbReference>
<keyword evidence="2" id="KW-1185">Reference proteome</keyword>
<sequence>MSREERESSIWPIEGLSIGRVKDRFIWAYNDNGTYSVKSGFWFVSNHIALPSSSNASTTSGNENLDRWTPPMSGTIKCNVNSTEYLSNILFHARDAFTKSLNRIVSELRCWPKYCFLLEQICHLQAGFAYCAFKLESIKANFTARAIASSVTRDGRFNSYLAAGGLAWLHDLLAREAMA</sequence>
<evidence type="ECO:0000313" key="1">
    <source>
        <dbReference type="EMBL" id="KFK27980.1"/>
    </source>
</evidence>
<dbReference type="AlphaFoldDB" id="A0A087GDM8"/>
<gene>
    <name evidence="1" type="ordered locus">AALP_Aa8g456200</name>
</gene>
<proteinExistence type="predicted"/>
<accession>A0A087GDM8</accession>